<dbReference type="InterPro" id="IPR005599">
    <property type="entry name" value="GPI_mannosylTrfase"/>
</dbReference>
<dbReference type="GO" id="GO:0006487">
    <property type="term" value="P:protein N-linked glycosylation"/>
    <property type="evidence" value="ECO:0007669"/>
    <property type="project" value="TreeGrafter"/>
</dbReference>
<evidence type="ECO:0000313" key="12">
    <source>
        <dbReference type="Proteomes" id="UP000486351"/>
    </source>
</evidence>
<evidence type="ECO:0000256" key="10">
    <source>
        <dbReference type="RuleBase" id="RU363075"/>
    </source>
</evidence>
<keyword evidence="5 11" id="KW-0808">Transferase</keyword>
<feature type="transmembrane region" description="Helical" evidence="10">
    <location>
        <begin position="288"/>
        <end position="313"/>
    </location>
</feature>
<reference evidence="11 12" key="1">
    <citation type="submission" date="2018-09" db="EMBL/GenBank/DDBJ databases">
        <title>Genomic investigation of the strawberry pathogen Phytophthora fragariae indicates pathogenicity is determined by transcriptional variation in three key races.</title>
        <authorList>
            <person name="Adams T.M."/>
            <person name="Armitage A.D."/>
            <person name="Sobczyk M.K."/>
            <person name="Bates H.J."/>
            <person name="Dunwell J.M."/>
            <person name="Nellist C.F."/>
            <person name="Harrison R.J."/>
        </authorList>
    </citation>
    <scope>NUCLEOTIDE SEQUENCE [LARGE SCALE GENOMIC DNA]</scope>
    <source>
        <strain evidence="11 12">NOV-77</strain>
    </source>
</reference>
<feature type="transmembrane region" description="Helical" evidence="10">
    <location>
        <begin position="120"/>
        <end position="141"/>
    </location>
</feature>
<proteinExistence type="inferred from homology"/>
<comment type="pathway">
    <text evidence="2">Protein modification; protein glycosylation.</text>
</comment>
<accession>A0A6G0QEN8</accession>
<dbReference type="PANTHER" id="PTHR22760:SF2">
    <property type="entry name" value="ALPHA-1,2-MANNOSYLTRANSFERASE ALG9"/>
    <property type="match status" value="1"/>
</dbReference>
<dbReference type="PANTHER" id="PTHR22760">
    <property type="entry name" value="GLYCOSYLTRANSFERASE"/>
    <property type="match status" value="1"/>
</dbReference>
<keyword evidence="6 10" id="KW-0812">Transmembrane</keyword>
<evidence type="ECO:0000256" key="2">
    <source>
        <dbReference type="ARBA" id="ARBA00004922"/>
    </source>
</evidence>
<dbReference type="EMBL" id="QXFY01003582">
    <property type="protein sequence ID" value="KAE9283793.1"/>
    <property type="molecule type" value="Genomic_DNA"/>
</dbReference>
<comment type="subcellular location">
    <subcellularLocation>
        <location evidence="1 10">Endoplasmic reticulum membrane</location>
        <topology evidence="1 10">Multi-pass membrane protein</topology>
    </subcellularLocation>
</comment>
<feature type="transmembrane region" description="Helical" evidence="10">
    <location>
        <begin position="325"/>
        <end position="343"/>
    </location>
</feature>
<comment type="similarity">
    <text evidence="3 10">Belongs to the glycosyltransferase 22 family.</text>
</comment>
<feature type="transmembrane region" description="Helical" evidence="10">
    <location>
        <begin position="234"/>
        <end position="255"/>
    </location>
</feature>
<feature type="transmembrane region" description="Helical" evidence="10">
    <location>
        <begin position="198"/>
        <end position="222"/>
    </location>
</feature>
<evidence type="ECO:0000256" key="5">
    <source>
        <dbReference type="ARBA" id="ARBA00022679"/>
    </source>
</evidence>
<dbReference type="GO" id="GO:0005789">
    <property type="term" value="C:endoplasmic reticulum membrane"/>
    <property type="evidence" value="ECO:0007669"/>
    <property type="project" value="UniProtKB-SubCell"/>
</dbReference>
<keyword evidence="4 10" id="KW-0328">Glycosyltransferase</keyword>
<feature type="transmembrane region" description="Helical" evidence="10">
    <location>
        <begin position="382"/>
        <end position="401"/>
    </location>
</feature>
<dbReference type="Pfam" id="PF03901">
    <property type="entry name" value="Glyco_transf_22"/>
    <property type="match status" value="1"/>
</dbReference>
<keyword evidence="9 10" id="KW-0472">Membrane</keyword>
<protein>
    <recommendedName>
        <fullName evidence="10">Mannosyltransferase</fullName>
        <ecNumber evidence="10">2.4.1.-</ecNumber>
    </recommendedName>
</protein>
<name>A0A6G0QEN8_9STRA</name>
<evidence type="ECO:0000256" key="1">
    <source>
        <dbReference type="ARBA" id="ARBA00004477"/>
    </source>
</evidence>
<evidence type="ECO:0000256" key="8">
    <source>
        <dbReference type="ARBA" id="ARBA00022989"/>
    </source>
</evidence>
<dbReference type="AlphaFoldDB" id="A0A6G0QEN8"/>
<gene>
    <name evidence="11" type="ORF">PF008_g27320</name>
</gene>
<evidence type="ECO:0000256" key="3">
    <source>
        <dbReference type="ARBA" id="ARBA00007063"/>
    </source>
</evidence>
<dbReference type="GO" id="GO:0000026">
    <property type="term" value="F:alpha-1,2-mannosyltransferase activity"/>
    <property type="evidence" value="ECO:0007669"/>
    <property type="project" value="TreeGrafter"/>
</dbReference>
<organism evidence="11 12">
    <name type="scientific">Phytophthora fragariae</name>
    <dbReference type="NCBI Taxonomy" id="53985"/>
    <lineage>
        <taxon>Eukaryota</taxon>
        <taxon>Sar</taxon>
        <taxon>Stramenopiles</taxon>
        <taxon>Oomycota</taxon>
        <taxon>Peronosporomycetes</taxon>
        <taxon>Peronosporales</taxon>
        <taxon>Peronosporaceae</taxon>
        <taxon>Phytophthora</taxon>
    </lineage>
</organism>
<keyword evidence="7 10" id="KW-0256">Endoplasmic reticulum</keyword>
<dbReference type="Proteomes" id="UP000486351">
    <property type="component" value="Unassembled WGS sequence"/>
</dbReference>
<dbReference type="UniPathway" id="UPA00378"/>
<evidence type="ECO:0000256" key="6">
    <source>
        <dbReference type="ARBA" id="ARBA00022692"/>
    </source>
</evidence>
<dbReference type="EC" id="2.4.1.-" evidence="10"/>
<sequence>MPARRVTKSEAKASAAAAAQVRNEQMDERLLWLPSLQTALSLLVLPRAVSALLSPIADCDETFNYWEPLHYLLYRFGFQTWEYSPVYALRSYFYLLLHYVVVKLTAFGSTLGLLADQKLLLFYGLRAALALLSAYAEALFYQSTSRRFGRRTARYLLWILLFNAGVFHASTAFLPSTFTMVLLMLFASAWMDKNHYLALFWGVVAVLCGWPYVGVLFIPFAVETLYTRGLIKSILVGAGIGGVVLAVELVVNFHYYQRWVLPAWNIVVYNVLSNETDSTLYGTEPLSYYLLNLALNFNVVALLAAPAVLFAFVLPSHYETGKLQLVAYLLPMYLWVAIMFTQAHKEERFLSPVYPLFCLAAAITLSAVVYRIGRFFSHARHIGNGLTQLIVVGTLGVYSLLSVSRVVSNIVNFGAPLRVYQHLYANVLPNPETGMLLNAPNAATPTVNLCLLKEWYRFPTSFFIPSNSTKVQFVKSSFSGLLPKPFEEHENGTSIIPGTMNDQNREEPSRYVPIETCDYVVDLNLPGQQETKFWEEPATWELVHSELFLDAERSKSPYRSFYIPMLTPQYVKYADYAIYKRKKTAAN</sequence>
<evidence type="ECO:0000313" key="11">
    <source>
        <dbReference type="EMBL" id="KAE9283793.1"/>
    </source>
</evidence>
<feature type="transmembrane region" description="Helical" evidence="10">
    <location>
        <begin position="153"/>
        <end position="186"/>
    </location>
</feature>
<feature type="transmembrane region" description="Helical" evidence="10">
    <location>
        <begin position="92"/>
        <end position="114"/>
    </location>
</feature>
<feature type="transmembrane region" description="Helical" evidence="10">
    <location>
        <begin position="349"/>
        <end position="370"/>
    </location>
</feature>
<evidence type="ECO:0000256" key="7">
    <source>
        <dbReference type="ARBA" id="ARBA00022824"/>
    </source>
</evidence>
<evidence type="ECO:0000256" key="4">
    <source>
        <dbReference type="ARBA" id="ARBA00022676"/>
    </source>
</evidence>
<evidence type="ECO:0000256" key="9">
    <source>
        <dbReference type="ARBA" id="ARBA00023136"/>
    </source>
</evidence>
<keyword evidence="8 10" id="KW-1133">Transmembrane helix</keyword>
<comment type="caution">
    <text evidence="11">The sequence shown here is derived from an EMBL/GenBank/DDBJ whole genome shotgun (WGS) entry which is preliminary data.</text>
</comment>